<dbReference type="AlphaFoldDB" id="A0A914CKQ0"/>
<organism evidence="1 2">
    <name type="scientific">Acrobeloides nanus</name>
    <dbReference type="NCBI Taxonomy" id="290746"/>
    <lineage>
        <taxon>Eukaryota</taxon>
        <taxon>Metazoa</taxon>
        <taxon>Ecdysozoa</taxon>
        <taxon>Nematoda</taxon>
        <taxon>Chromadorea</taxon>
        <taxon>Rhabditida</taxon>
        <taxon>Tylenchina</taxon>
        <taxon>Cephalobomorpha</taxon>
        <taxon>Cephaloboidea</taxon>
        <taxon>Cephalobidae</taxon>
        <taxon>Acrobeloides</taxon>
    </lineage>
</organism>
<dbReference type="Proteomes" id="UP000887540">
    <property type="component" value="Unplaced"/>
</dbReference>
<keyword evidence="1" id="KW-1185">Reference proteome</keyword>
<accession>A0A914CKQ0</accession>
<dbReference type="PANTHER" id="PTHR22714">
    <property type="entry name" value="PROTEIN CBG02446-RELATED"/>
    <property type="match status" value="1"/>
</dbReference>
<reference evidence="2" key="1">
    <citation type="submission" date="2022-11" db="UniProtKB">
        <authorList>
            <consortium name="WormBaseParasite"/>
        </authorList>
    </citation>
    <scope>IDENTIFICATION</scope>
</reference>
<dbReference type="PANTHER" id="PTHR22714:SF7">
    <property type="entry name" value="SOLUTE-BINDING PROTEIN FAMILY 3_N-TERMINAL DOMAIN-CONTAINING PROTEIN"/>
    <property type="match status" value="1"/>
</dbReference>
<evidence type="ECO:0000313" key="2">
    <source>
        <dbReference type="WBParaSite" id="ACRNAN_scaffold11898.g24167.t1"/>
    </source>
</evidence>
<proteinExistence type="predicted"/>
<dbReference type="WBParaSite" id="ACRNAN_scaffold11898.g24167.t1">
    <property type="protein sequence ID" value="ACRNAN_scaffold11898.g24167.t1"/>
    <property type="gene ID" value="ACRNAN_scaffold11898.g24167"/>
</dbReference>
<sequence>MKQIDLRESDDPHFRDLREALKNNPIFIVENASVALDYLRQGGYIYPTTQDSSFLPMIQEYCDLYYFSDGKAMGTRTERTLPLNEMKKMTPKLSNLNIALGY</sequence>
<dbReference type="InterPro" id="IPR040128">
    <property type="entry name" value="T25E4.2-like"/>
</dbReference>
<name>A0A914CKQ0_9BILA</name>
<protein>
    <submittedName>
        <fullName evidence="2">Uncharacterized protein</fullName>
    </submittedName>
</protein>
<evidence type="ECO:0000313" key="1">
    <source>
        <dbReference type="Proteomes" id="UP000887540"/>
    </source>
</evidence>